<reference evidence="12 13" key="1">
    <citation type="submission" date="2019-07" db="EMBL/GenBank/DDBJ databases">
        <title>Whole genome shotgun sequence of Cellulomonas terrae NBRC 100819.</title>
        <authorList>
            <person name="Hosoyama A."/>
            <person name="Uohara A."/>
            <person name="Ohji S."/>
            <person name="Ichikawa N."/>
        </authorList>
    </citation>
    <scope>NUCLEOTIDE SEQUENCE [LARGE SCALE GENOMIC DNA]</scope>
    <source>
        <strain evidence="12 13">NBRC 100819</strain>
    </source>
</reference>
<dbReference type="EMBL" id="BJWH01000020">
    <property type="protein sequence ID" value="GEL99682.1"/>
    <property type="molecule type" value="Genomic_DNA"/>
</dbReference>
<gene>
    <name evidence="9 12" type="primary">lspA</name>
    <name evidence="12" type="ORF">CTE05_32290</name>
</gene>
<evidence type="ECO:0000256" key="7">
    <source>
        <dbReference type="ARBA" id="ARBA00022989"/>
    </source>
</evidence>
<organism evidence="12 13">
    <name type="scientific">Cellulomonas terrae</name>
    <dbReference type="NCBI Taxonomy" id="311234"/>
    <lineage>
        <taxon>Bacteria</taxon>
        <taxon>Bacillati</taxon>
        <taxon>Actinomycetota</taxon>
        <taxon>Actinomycetes</taxon>
        <taxon>Micrococcales</taxon>
        <taxon>Cellulomonadaceae</taxon>
        <taxon>Cellulomonas</taxon>
    </lineage>
</organism>
<evidence type="ECO:0000256" key="10">
    <source>
        <dbReference type="RuleBase" id="RU004181"/>
    </source>
</evidence>
<protein>
    <recommendedName>
        <fullName evidence="9">Lipoprotein signal peptidase</fullName>
        <ecNumber evidence="9">3.4.23.36</ecNumber>
    </recommendedName>
    <alternativeName>
        <fullName evidence="9">Prolipoprotein signal peptidase</fullName>
    </alternativeName>
    <alternativeName>
        <fullName evidence="9">Signal peptidase II</fullName>
        <shortName evidence="9">SPase II</shortName>
    </alternativeName>
</protein>
<keyword evidence="5 9" id="KW-0064">Aspartyl protease</keyword>
<evidence type="ECO:0000313" key="13">
    <source>
        <dbReference type="Proteomes" id="UP000321049"/>
    </source>
</evidence>
<feature type="transmembrane region" description="Helical" evidence="9">
    <location>
        <begin position="102"/>
        <end position="120"/>
    </location>
</feature>
<proteinExistence type="inferred from homology"/>
<keyword evidence="6 9" id="KW-0378">Hydrolase</keyword>
<name>A0A511JNS3_9CELL</name>
<dbReference type="InterPro" id="IPR001872">
    <property type="entry name" value="Peptidase_A8"/>
</dbReference>
<evidence type="ECO:0000256" key="5">
    <source>
        <dbReference type="ARBA" id="ARBA00022750"/>
    </source>
</evidence>
<evidence type="ECO:0000256" key="1">
    <source>
        <dbReference type="ARBA" id="ARBA00006139"/>
    </source>
</evidence>
<evidence type="ECO:0000313" key="12">
    <source>
        <dbReference type="EMBL" id="GEL99682.1"/>
    </source>
</evidence>
<dbReference type="GO" id="GO:0006508">
    <property type="term" value="P:proteolysis"/>
    <property type="evidence" value="ECO:0007669"/>
    <property type="project" value="UniProtKB-KW"/>
</dbReference>
<dbReference type="Proteomes" id="UP000321049">
    <property type="component" value="Unassembled WGS sequence"/>
</dbReference>
<dbReference type="HAMAP" id="MF_00161">
    <property type="entry name" value="LspA"/>
    <property type="match status" value="1"/>
</dbReference>
<feature type="transmembrane region" description="Helical" evidence="9">
    <location>
        <begin position="69"/>
        <end position="93"/>
    </location>
</feature>
<keyword evidence="12" id="KW-0449">Lipoprotein</keyword>
<dbReference type="RefSeq" id="WP_146847316.1">
    <property type="nucleotide sequence ID" value="NZ_BJWH01000020.1"/>
</dbReference>
<evidence type="ECO:0000256" key="6">
    <source>
        <dbReference type="ARBA" id="ARBA00022801"/>
    </source>
</evidence>
<comment type="similarity">
    <text evidence="1 9 10">Belongs to the peptidase A8 family.</text>
</comment>
<dbReference type="GO" id="GO:0004190">
    <property type="term" value="F:aspartic-type endopeptidase activity"/>
    <property type="evidence" value="ECO:0007669"/>
    <property type="project" value="UniProtKB-UniRule"/>
</dbReference>
<evidence type="ECO:0000256" key="2">
    <source>
        <dbReference type="ARBA" id="ARBA00022475"/>
    </source>
</evidence>
<keyword evidence="2 9" id="KW-1003">Cell membrane</keyword>
<dbReference type="UniPathway" id="UPA00665"/>
<evidence type="ECO:0000256" key="3">
    <source>
        <dbReference type="ARBA" id="ARBA00022670"/>
    </source>
</evidence>
<comment type="pathway">
    <text evidence="9">Protein modification; lipoprotein biosynthesis (signal peptide cleavage).</text>
</comment>
<dbReference type="PANTHER" id="PTHR33695:SF1">
    <property type="entry name" value="LIPOPROTEIN SIGNAL PEPTIDASE"/>
    <property type="match status" value="1"/>
</dbReference>
<keyword evidence="3 9" id="KW-0645">Protease</keyword>
<comment type="subcellular location">
    <subcellularLocation>
        <location evidence="9">Cell membrane</location>
        <topology evidence="9">Multi-pass membrane protein</topology>
    </subcellularLocation>
</comment>
<evidence type="ECO:0000256" key="4">
    <source>
        <dbReference type="ARBA" id="ARBA00022692"/>
    </source>
</evidence>
<dbReference type="PRINTS" id="PR00781">
    <property type="entry name" value="LIPOSIGPTASE"/>
</dbReference>
<comment type="catalytic activity">
    <reaction evidence="9">
        <text>Release of signal peptides from bacterial membrane prolipoproteins. Hydrolyzes -Xaa-Yaa-Zaa-|-(S,diacylglyceryl)Cys-, in which Xaa is hydrophobic (preferably Leu), and Yaa (Ala or Ser) and Zaa (Gly or Ala) have small, neutral side chains.</text>
        <dbReference type="EC" id="3.4.23.36"/>
    </reaction>
</comment>
<feature type="transmembrane region" description="Helical" evidence="9">
    <location>
        <begin position="140"/>
        <end position="166"/>
    </location>
</feature>
<dbReference type="EC" id="3.4.23.36" evidence="9"/>
<feature type="region of interest" description="Disordered" evidence="11">
    <location>
        <begin position="174"/>
        <end position="207"/>
    </location>
</feature>
<dbReference type="AlphaFoldDB" id="A0A511JNS3"/>
<dbReference type="PROSITE" id="PS00855">
    <property type="entry name" value="SPASE_II"/>
    <property type="match status" value="1"/>
</dbReference>
<comment type="caution">
    <text evidence="12">The sequence shown here is derived from an EMBL/GenBank/DDBJ whole genome shotgun (WGS) entry which is preliminary data.</text>
</comment>
<comment type="caution">
    <text evidence="9">Lacks conserved residue(s) required for the propagation of feature annotation.</text>
</comment>
<feature type="compositionally biased region" description="Acidic residues" evidence="11">
    <location>
        <begin position="182"/>
        <end position="191"/>
    </location>
</feature>
<keyword evidence="13" id="KW-1185">Reference proteome</keyword>
<evidence type="ECO:0000256" key="9">
    <source>
        <dbReference type="HAMAP-Rule" id="MF_00161"/>
    </source>
</evidence>
<keyword evidence="8 9" id="KW-0472">Membrane</keyword>
<keyword evidence="7 9" id="KW-1133">Transmembrane helix</keyword>
<dbReference type="OrthoDB" id="4308908at2"/>
<evidence type="ECO:0000256" key="8">
    <source>
        <dbReference type="ARBA" id="ARBA00023136"/>
    </source>
</evidence>
<dbReference type="GO" id="GO:0005886">
    <property type="term" value="C:plasma membrane"/>
    <property type="evidence" value="ECO:0007669"/>
    <property type="project" value="UniProtKB-SubCell"/>
</dbReference>
<accession>A0A511JNS3</accession>
<dbReference type="Pfam" id="PF01252">
    <property type="entry name" value="Peptidase_A8"/>
    <property type="match status" value="1"/>
</dbReference>
<dbReference type="PANTHER" id="PTHR33695">
    <property type="entry name" value="LIPOPROTEIN SIGNAL PEPTIDASE"/>
    <property type="match status" value="1"/>
</dbReference>
<evidence type="ECO:0000256" key="11">
    <source>
        <dbReference type="SAM" id="MobiDB-lite"/>
    </source>
</evidence>
<sequence>MPTTTDDQPDAPPSTRRRALLTTLFSLSAVVLVLDQVSKAWAVSSLVEGERRDLVGNLLGVQLVFNPGAALSIATGMTWVLTIVAAVVIVVIVRASRRIGSWAWAVALGLLLGGALGNLVDRLVREPGIARGHVVDFIAYADWFVGNVADIAIVSAAVMVVVLAALGVHIDGTRDGHGQTEPADEAADDEAVAVTDEPSTTATEQNA</sequence>
<comment type="function">
    <text evidence="9">This protein specifically catalyzes the removal of signal peptides from prolipoproteins.</text>
</comment>
<keyword evidence="4 9" id="KW-0812">Transmembrane</keyword>
<feature type="active site" evidence="9">
    <location>
        <position position="150"/>
    </location>
</feature>
<feature type="active site" evidence="9">
    <location>
        <position position="136"/>
    </location>
</feature>